<gene>
    <name evidence="1" type="ORF">LSH36_1861g00001</name>
</gene>
<proteinExistence type="predicted"/>
<name>A0AAD9IRI2_9ANNE</name>
<organism evidence="1 2">
    <name type="scientific">Paralvinella palmiformis</name>
    <dbReference type="NCBI Taxonomy" id="53620"/>
    <lineage>
        <taxon>Eukaryota</taxon>
        <taxon>Metazoa</taxon>
        <taxon>Spiralia</taxon>
        <taxon>Lophotrochozoa</taxon>
        <taxon>Annelida</taxon>
        <taxon>Polychaeta</taxon>
        <taxon>Sedentaria</taxon>
        <taxon>Canalipalpata</taxon>
        <taxon>Terebellida</taxon>
        <taxon>Terebelliformia</taxon>
        <taxon>Alvinellidae</taxon>
        <taxon>Paralvinella</taxon>
    </lineage>
</organism>
<dbReference type="Proteomes" id="UP001208570">
    <property type="component" value="Unassembled WGS sequence"/>
</dbReference>
<comment type="caution">
    <text evidence="1">The sequence shown here is derived from an EMBL/GenBank/DDBJ whole genome shotgun (WGS) entry which is preliminary data.</text>
</comment>
<reference evidence="1" key="1">
    <citation type="journal article" date="2023" name="Mol. Biol. Evol.">
        <title>Third-Generation Sequencing Reveals the Adaptive Role of the Epigenome in Three Deep-Sea Polychaetes.</title>
        <authorList>
            <person name="Perez M."/>
            <person name="Aroh O."/>
            <person name="Sun Y."/>
            <person name="Lan Y."/>
            <person name="Juniper S.K."/>
            <person name="Young C.R."/>
            <person name="Angers B."/>
            <person name="Qian P.Y."/>
        </authorList>
    </citation>
    <scope>NUCLEOTIDE SEQUENCE</scope>
    <source>
        <strain evidence="1">P08H-3</strain>
    </source>
</reference>
<sequence length="64" mass="7015">MDSLNYSICSSTNAILSQYEECVQTVEVSQQVSLCYSPLAWNSSTCALVPKRNAPSDQCQYVGC</sequence>
<keyword evidence="2" id="KW-1185">Reference proteome</keyword>
<dbReference type="AlphaFoldDB" id="A0AAD9IRI2"/>
<evidence type="ECO:0000313" key="1">
    <source>
        <dbReference type="EMBL" id="KAK2139326.1"/>
    </source>
</evidence>
<evidence type="ECO:0000313" key="2">
    <source>
        <dbReference type="Proteomes" id="UP001208570"/>
    </source>
</evidence>
<protein>
    <submittedName>
        <fullName evidence="1">Uncharacterized protein</fullName>
    </submittedName>
</protein>
<dbReference type="EMBL" id="JAODUP010001859">
    <property type="protein sequence ID" value="KAK2139326.1"/>
    <property type="molecule type" value="Genomic_DNA"/>
</dbReference>
<accession>A0AAD9IRI2</accession>